<comment type="caution">
    <text evidence="1">The sequence shown here is derived from an EMBL/GenBank/DDBJ whole genome shotgun (WGS) entry which is preliminary data.</text>
</comment>
<keyword evidence="2" id="KW-1185">Reference proteome</keyword>
<organism evidence="1 2">
    <name type="scientific">Chelatococcus reniformis</name>
    <dbReference type="NCBI Taxonomy" id="1494448"/>
    <lineage>
        <taxon>Bacteria</taxon>
        <taxon>Pseudomonadati</taxon>
        <taxon>Pseudomonadota</taxon>
        <taxon>Alphaproteobacteria</taxon>
        <taxon>Hyphomicrobiales</taxon>
        <taxon>Chelatococcaceae</taxon>
        <taxon>Chelatococcus</taxon>
    </lineage>
</organism>
<dbReference type="RefSeq" id="WP_188609490.1">
    <property type="nucleotide sequence ID" value="NZ_BMGG01000004.1"/>
</dbReference>
<evidence type="ECO:0000313" key="1">
    <source>
        <dbReference type="EMBL" id="GGC65394.1"/>
    </source>
</evidence>
<gene>
    <name evidence="1" type="ORF">GCM10010994_24980</name>
</gene>
<reference evidence="1" key="2">
    <citation type="submission" date="2020-09" db="EMBL/GenBank/DDBJ databases">
        <authorList>
            <person name="Sun Q."/>
            <person name="Zhou Y."/>
        </authorList>
    </citation>
    <scope>NUCLEOTIDE SEQUENCE</scope>
    <source>
        <strain evidence="1">CGMCC 1.12919</strain>
    </source>
</reference>
<sequence length="431" mass="47574">MATTPKDYARALQSLARFPLLDALYGRRSRRFGRGMEIPDGPLAYRSKEEPKALSEIERALLIAAGAGLSGWNLGIPHTPSGTADTGCNYTVRPIGRTFPSGAAAQGSELLITDDSGSYITRFRDLDPDAIREYQGADDLERLLAIVRDNTVKLSEARVELPREFPHVSAHNRWVANRPGTSLFIPVGDQVESLFNQLWIRSGEGVLVVDPRDKRVLGKPDRLIRAGVLYEDRKVPLPVIEGASRTSVAAELSIAAYNIHLLEQAIGLGGWLFSGLNVNALLGASAEQGIPGFGFRFARNPAWLQPNPVGLDGLFEPLVPPYVRDMQEAAERFATRKFGPNGNHEPWRPGPFRDNAGVKARIERYDTAFVDYLGSLAQDIWDTYGKFPATQPSVGIAVYTQAQHIDLEFYDTFYAEGAYLPTHAEHSEVWD</sequence>
<protein>
    <submittedName>
        <fullName evidence="1">Uncharacterized protein</fullName>
    </submittedName>
</protein>
<reference evidence="1" key="1">
    <citation type="journal article" date="2014" name="Int. J. Syst. Evol. Microbiol.">
        <title>Complete genome sequence of Corynebacterium casei LMG S-19264T (=DSM 44701T), isolated from a smear-ripened cheese.</title>
        <authorList>
            <consortium name="US DOE Joint Genome Institute (JGI-PGF)"/>
            <person name="Walter F."/>
            <person name="Albersmeier A."/>
            <person name="Kalinowski J."/>
            <person name="Ruckert C."/>
        </authorList>
    </citation>
    <scope>NUCLEOTIDE SEQUENCE</scope>
    <source>
        <strain evidence="1">CGMCC 1.12919</strain>
    </source>
</reference>
<accession>A0A916XD91</accession>
<dbReference type="AlphaFoldDB" id="A0A916XD91"/>
<dbReference type="EMBL" id="BMGG01000004">
    <property type="protein sequence ID" value="GGC65394.1"/>
    <property type="molecule type" value="Genomic_DNA"/>
</dbReference>
<evidence type="ECO:0000313" key="2">
    <source>
        <dbReference type="Proteomes" id="UP000637002"/>
    </source>
</evidence>
<proteinExistence type="predicted"/>
<name>A0A916XD91_9HYPH</name>
<dbReference type="Proteomes" id="UP000637002">
    <property type="component" value="Unassembled WGS sequence"/>
</dbReference>